<feature type="compositionally biased region" description="Polar residues" evidence="7">
    <location>
        <begin position="452"/>
        <end position="462"/>
    </location>
</feature>
<evidence type="ECO:0000256" key="3">
    <source>
        <dbReference type="ARBA" id="ARBA00022692"/>
    </source>
</evidence>
<dbReference type="EnsemblMetazoa" id="XM_001948657.5">
    <property type="protein sequence ID" value="XP_001948692.1"/>
    <property type="gene ID" value="LOC100166718"/>
</dbReference>
<dbReference type="PANTHER" id="PTHR10361">
    <property type="entry name" value="SODIUM-BILE ACID COTRANSPORTER"/>
    <property type="match status" value="1"/>
</dbReference>
<dbReference type="OrthoDB" id="203097at2759"/>
<evidence type="ECO:0000256" key="1">
    <source>
        <dbReference type="ARBA" id="ARBA00004141"/>
    </source>
</evidence>
<dbReference type="InterPro" id="IPR002657">
    <property type="entry name" value="BilAc:Na_symport/Acr3"/>
</dbReference>
<evidence type="ECO:0000313" key="11">
    <source>
        <dbReference type="Proteomes" id="UP000007819"/>
    </source>
</evidence>
<keyword evidence="3 8" id="KW-0812">Transmembrane</keyword>
<evidence type="ECO:0000313" key="10">
    <source>
        <dbReference type="EnsemblMetazoa" id="XP_001948692.1"/>
    </source>
</evidence>
<evidence type="ECO:0000256" key="6">
    <source>
        <dbReference type="ARBA" id="ARBA00023136"/>
    </source>
</evidence>
<feature type="transmembrane region" description="Helical" evidence="8">
    <location>
        <begin position="340"/>
        <end position="362"/>
    </location>
</feature>
<proteinExistence type="inferred from homology"/>
<evidence type="ECO:0000256" key="9">
    <source>
        <dbReference type="SAM" id="SignalP"/>
    </source>
</evidence>
<keyword evidence="6 8" id="KW-0472">Membrane</keyword>
<organism evidence="10 11">
    <name type="scientific">Acyrthosiphon pisum</name>
    <name type="common">Pea aphid</name>
    <dbReference type="NCBI Taxonomy" id="7029"/>
    <lineage>
        <taxon>Eukaryota</taxon>
        <taxon>Metazoa</taxon>
        <taxon>Ecdysozoa</taxon>
        <taxon>Arthropoda</taxon>
        <taxon>Hexapoda</taxon>
        <taxon>Insecta</taxon>
        <taxon>Pterygota</taxon>
        <taxon>Neoptera</taxon>
        <taxon>Paraneoptera</taxon>
        <taxon>Hemiptera</taxon>
        <taxon>Sternorrhyncha</taxon>
        <taxon>Aphidomorpha</taxon>
        <taxon>Aphidoidea</taxon>
        <taxon>Aphididae</taxon>
        <taxon>Macrosiphini</taxon>
        <taxon>Acyrthosiphon</taxon>
    </lineage>
</organism>
<reference evidence="10" key="2">
    <citation type="submission" date="2022-06" db="UniProtKB">
        <authorList>
            <consortium name="EnsemblMetazoa"/>
        </authorList>
    </citation>
    <scope>IDENTIFICATION</scope>
</reference>
<dbReference type="Gene3D" id="1.20.1530.20">
    <property type="match status" value="1"/>
</dbReference>
<dbReference type="GeneID" id="100166718"/>
<dbReference type="InterPro" id="IPR038770">
    <property type="entry name" value="Na+/solute_symporter_sf"/>
</dbReference>
<keyword evidence="11" id="KW-1185">Reference proteome</keyword>
<protein>
    <submittedName>
        <fullName evidence="10">Uncharacterized protein</fullName>
    </submittedName>
</protein>
<dbReference type="GO" id="GO:0015293">
    <property type="term" value="F:symporter activity"/>
    <property type="evidence" value="ECO:0007669"/>
    <property type="project" value="UniProtKB-KW"/>
</dbReference>
<name>A0A8R2A3R2_ACYPI</name>
<dbReference type="AlphaFoldDB" id="A0A8R2A3R2"/>
<evidence type="ECO:0000256" key="7">
    <source>
        <dbReference type="SAM" id="MobiDB-lite"/>
    </source>
</evidence>
<feature type="transmembrane region" description="Helical" evidence="8">
    <location>
        <begin position="402"/>
        <end position="421"/>
    </location>
</feature>
<dbReference type="OMA" id="AWMAHFR"/>
<dbReference type="RefSeq" id="XP_001948692.1">
    <property type="nucleotide sequence ID" value="XM_001948657.4"/>
</dbReference>
<comment type="similarity">
    <text evidence="2">Belongs to the bile acid:sodium symporter (BASS) (TC 2.A.28) family.</text>
</comment>
<feature type="chain" id="PRO_5035763296" evidence="9">
    <location>
        <begin position="19"/>
        <end position="462"/>
    </location>
</feature>
<evidence type="ECO:0000256" key="8">
    <source>
        <dbReference type="SAM" id="Phobius"/>
    </source>
</evidence>
<reference evidence="11" key="1">
    <citation type="submission" date="2010-06" db="EMBL/GenBank/DDBJ databases">
        <authorList>
            <person name="Jiang H."/>
            <person name="Abraham K."/>
            <person name="Ali S."/>
            <person name="Alsbrooks S.L."/>
            <person name="Anim B.N."/>
            <person name="Anosike U.S."/>
            <person name="Attaway T."/>
            <person name="Bandaranaike D.P."/>
            <person name="Battles P.K."/>
            <person name="Bell S.N."/>
            <person name="Bell A.V."/>
            <person name="Beltran B."/>
            <person name="Bickham C."/>
            <person name="Bustamante Y."/>
            <person name="Caleb T."/>
            <person name="Canada A."/>
            <person name="Cardenas V."/>
            <person name="Carter K."/>
            <person name="Chacko J."/>
            <person name="Chandrabose M.N."/>
            <person name="Chavez D."/>
            <person name="Chavez A."/>
            <person name="Chen L."/>
            <person name="Chu H.-S."/>
            <person name="Claassen K.J."/>
            <person name="Cockrell R."/>
            <person name="Collins M."/>
            <person name="Cooper J.A."/>
            <person name="Cree A."/>
            <person name="Curry S.M."/>
            <person name="Da Y."/>
            <person name="Dao M.D."/>
            <person name="Das B."/>
            <person name="Davila M.-L."/>
            <person name="Davy-Carroll L."/>
            <person name="Denson S."/>
            <person name="Dinh H."/>
            <person name="Ebong V.E."/>
            <person name="Edwards J.R."/>
            <person name="Egan A."/>
            <person name="El-Daye J."/>
            <person name="Escobedo L."/>
            <person name="Fernandez S."/>
            <person name="Fernando P.R."/>
            <person name="Flagg N."/>
            <person name="Forbes L.D."/>
            <person name="Fowler R.G."/>
            <person name="Fu Q."/>
            <person name="Gabisi R.A."/>
            <person name="Ganer J."/>
            <person name="Garbino Pronczuk A."/>
            <person name="Garcia R.M."/>
            <person name="Garner T."/>
            <person name="Garrett T.E."/>
            <person name="Gonzalez D.A."/>
            <person name="Hamid H."/>
            <person name="Hawkins E.S."/>
            <person name="Hirani K."/>
            <person name="Hogues M.E."/>
            <person name="Hollins B."/>
            <person name="Hsiao C.-H."/>
            <person name="Jabil R."/>
            <person name="James M.L."/>
            <person name="Jhangiani S.N."/>
            <person name="Johnson B."/>
            <person name="Johnson Q."/>
            <person name="Joshi V."/>
            <person name="Kalu J.B."/>
            <person name="Kam C."/>
            <person name="Kashfia A."/>
            <person name="Keebler J."/>
            <person name="Kisamo H."/>
            <person name="Kovar C.L."/>
            <person name="Lago L.A."/>
            <person name="Lai C.-Y."/>
            <person name="Laidlaw J."/>
            <person name="Lara F."/>
            <person name="Le T.-K."/>
            <person name="Lee S.L."/>
            <person name="Legall F.H."/>
            <person name="Lemon S.J."/>
            <person name="Lewis L.R."/>
            <person name="Li B."/>
            <person name="Liu Y."/>
            <person name="Liu Y.-S."/>
            <person name="Lopez J."/>
            <person name="Lozado R.J."/>
            <person name="Lu J."/>
            <person name="Madu R.C."/>
            <person name="Maheshwari M."/>
            <person name="Maheshwari R."/>
            <person name="Malloy K."/>
            <person name="Martinez E."/>
            <person name="Mathew T."/>
            <person name="Mercado I.C."/>
            <person name="Mercado C."/>
            <person name="Meyer B."/>
            <person name="Montgomery K."/>
            <person name="Morgan M.B."/>
            <person name="Munidasa M."/>
            <person name="Nazareth L.V."/>
            <person name="Nelson J."/>
            <person name="Ng B.M."/>
            <person name="Nguyen N.B."/>
            <person name="Nguyen P.Q."/>
            <person name="Nguyen T."/>
            <person name="Obregon M."/>
            <person name="Okwuonu G.O."/>
            <person name="Onwere C.G."/>
            <person name="Orozco G."/>
            <person name="Parra A."/>
            <person name="Patel S."/>
            <person name="Patil S."/>
            <person name="Perez A."/>
            <person name="Perez Y."/>
            <person name="Pham C."/>
            <person name="Primus E.L."/>
            <person name="Pu L.-L."/>
            <person name="Puazo M."/>
            <person name="Qin X."/>
            <person name="Quiroz J.B."/>
            <person name="Reese J."/>
            <person name="Richards S."/>
            <person name="Rives C.M."/>
            <person name="Robberts R."/>
            <person name="Ruiz S.J."/>
            <person name="Ruiz M.J."/>
            <person name="Santibanez J."/>
            <person name="Schneider B.W."/>
            <person name="Sisson I."/>
            <person name="Smith M."/>
            <person name="Sodergren E."/>
            <person name="Song X.-Z."/>
            <person name="Song B.B."/>
            <person name="Summersgill H."/>
            <person name="Thelus R."/>
            <person name="Thornton R.D."/>
            <person name="Trejos Z.Y."/>
            <person name="Usmani K."/>
            <person name="Vattathil S."/>
            <person name="Villasana D."/>
            <person name="Walker D.L."/>
            <person name="Wang S."/>
            <person name="Wang K."/>
            <person name="White C.S."/>
            <person name="Williams A.C."/>
            <person name="Williamson J."/>
            <person name="Wilson K."/>
            <person name="Woghiren I.O."/>
            <person name="Woodworth J.R."/>
            <person name="Worley K.C."/>
            <person name="Wright R.A."/>
            <person name="Wu W."/>
            <person name="Young L."/>
            <person name="Zhang L."/>
            <person name="Zhang J."/>
            <person name="Zhu Y."/>
            <person name="Muzny D.M."/>
            <person name="Weinstock G."/>
            <person name="Gibbs R.A."/>
        </authorList>
    </citation>
    <scope>NUCLEOTIDE SEQUENCE [LARGE SCALE GENOMIC DNA]</scope>
    <source>
        <strain evidence="11">LSR1</strain>
    </source>
</reference>
<evidence type="ECO:0000256" key="4">
    <source>
        <dbReference type="ARBA" id="ARBA00022847"/>
    </source>
</evidence>
<dbReference type="InterPro" id="IPR004710">
    <property type="entry name" value="Bilac:Na_transpt"/>
</dbReference>
<dbReference type="GO" id="GO:0016020">
    <property type="term" value="C:membrane"/>
    <property type="evidence" value="ECO:0007669"/>
    <property type="project" value="UniProtKB-SubCell"/>
</dbReference>
<feature type="transmembrane region" description="Helical" evidence="8">
    <location>
        <begin position="177"/>
        <end position="199"/>
    </location>
</feature>
<dbReference type="PANTHER" id="PTHR10361:SF28">
    <property type="entry name" value="P3 PROTEIN-RELATED"/>
    <property type="match status" value="1"/>
</dbReference>
<feature type="transmembrane region" description="Helical" evidence="8">
    <location>
        <begin position="316"/>
        <end position="334"/>
    </location>
</feature>
<feature type="transmembrane region" description="Helical" evidence="8">
    <location>
        <begin position="238"/>
        <end position="258"/>
    </location>
</feature>
<keyword evidence="5 8" id="KW-1133">Transmembrane helix</keyword>
<comment type="subcellular location">
    <subcellularLocation>
        <location evidence="1">Membrane</location>
        <topology evidence="1">Multi-pass membrane protein</topology>
    </subcellularLocation>
</comment>
<dbReference type="KEGG" id="api:100166718"/>
<feature type="region of interest" description="Disordered" evidence="7">
    <location>
        <begin position="441"/>
        <end position="462"/>
    </location>
</feature>
<dbReference type="Proteomes" id="UP000007819">
    <property type="component" value="Chromosome A2"/>
</dbReference>
<keyword evidence="9" id="KW-0732">Signal</keyword>
<keyword evidence="4" id="KW-0813">Transport</keyword>
<feature type="transmembrane region" description="Helical" evidence="8">
    <location>
        <begin position="278"/>
        <end position="295"/>
    </location>
</feature>
<sequence length="462" mass="51321">MMLSTVFLLSLCVATCFTTSIADNDWTFTFNNTNIGELEMGSSTNIVFYAQTNTTWEDEDLRLQVISSDEDVAYPSKHFFKLPQNNSMPASLWENSFNLTSEFLGYAKLYLQVVKFENNTISVLNSSQDHMNIKVIRKPQLIDKIFVICVAVLMTIIFINLGCALDVDQLKQCVRKPIAPAVSFFAQFLILPILSFIYAKLIFPNSVPMQLGLFFTGISPGGGASSVWSLLLGGNINLSIVLTTVGTLESFIMIPFWIIFLGTRIFTVGEMPVPYSRIGFSIIALIIPLCIGYCIQRFMPRVSRVMTRILKPMSSCLIIFIIIFATVTNLYLFKIFSWKIILAGAVIPWTGYLIGFLTSIFARLSTPDIISMTVESGIQNTGIAIFMLKFSLGQPAADITTVIPVAVALMTPIPLLMCFIIKKCFGKKDGIVNNQDPATESMLDKKECEVPSANSENENNQA</sequence>
<evidence type="ECO:0000256" key="5">
    <source>
        <dbReference type="ARBA" id="ARBA00022989"/>
    </source>
</evidence>
<feature type="transmembrane region" description="Helical" evidence="8">
    <location>
        <begin position="145"/>
        <end position="165"/>
    </location>
</feature>
<accession>A0A8R2A3R2</accession>
<evidence type="ECO:0000256" key="2">
    <source>
        <dbReference type="ARBA" id="ARBA00006528"/>
    </source>
</evidence>
<feature type="signal peptide" evidence="9">
    <location>
        <begin position="1"/>
        <end position="18"/>
    </location>
</feature>
<keyword evidence="4" id="KW-0769">Symport</keyword>
<feature type="transmembrane region" description="Helical" evidence="8">
    <location>
        <begin position="211"/>
        <end position="231"/>
    </location>
</feature>
<dbReference type="Pfam" id="PF01758">
    <property type="entry name" value="SBF"/>
    <property type="match status" value="1"/>
</dbReference>